<dbReference type="RefSeq" id="WP_183564184.1">
    <property type="nucleotide sequence ID" value="NZ_JACHOP010000001.1"/>
</dbReference>
<dbReference type="Proteomes" id="UP000583454">
    <property type="component" value="Unassembled WGS sequence"/>
</dbReference>
<evidence type="ECO:0000256" key="7">
    <source>
        <dbReference type="ARBA" id="ARBA00023136"/>
    </source>
</evidence>
<dbReference type="PANTHER" id="PTHR30472:SF70">
    <property type="entry name" value="MOLYBDATE IMPORT SYSTEM PERMEASE PROTEIN MOLB"/>
    <property type="match status" value="1"/>
</dbReference>
<evidence type="ECO:0000256" key="8">
    <source>
        <dbReference type="SAM" id="Phobius"/>
    </source>
</evidence>
<dbReference type="GO" id="GO:0033214">
    <property type="term" value="P:siderophore-iron import into cell"/>
    <property type="evidence" value="ECO:0007669"/>
    <property type="project" value="TreeGrafter"/>
</dbReference>
<comment type="caution">
    <text evidence="9">The sequence shown here is derived from an EMBL/GenBank/DDBJ whole genome shotgun (WGS) entry which is preliminary data.</text>
</comment>
<dbReference type="Gene3D" id="1.10.3470.10">
    <property type="entry name" value="ABC transporter involved in vitamin B12 uptake, BtuC"/>
    <property type="match status" value="1"/>
</dbReference>
<dbReference type="EMBL" id="JACHOP010000001">
    <property type="protein sequence ID" value="MBB5755778.1"/>
    <property type="molecule type" value="Genomic_DNA"/>
</dbReference>
<dbReference type="AlphaFoldDB" id="A0A840ZF24"/>
<feature type="transmembrane region" description="Helical" evidence="8">
    <location>
        <begin position="250"/>
        <end position="276"/>
    </location>
</feature>
<evidence type="ECO:0000256" key="4">
    <source>
        <dbReference type="ARBA" id="ARBA00022475"/>
    </source>
</evidence>
<accession>A0A840ZF24</accession>
<evidence type="ECO:0000256" key="6">
    <source>
        <dbReference type="ARBA" id="ARBA00022989"/>
    </source>
</evidence>
<evidence type="ECO:0000256" key="1">
    <source>
        <dbReference type="ARBA" id="ARBA00004651"/>
    </source>
</evidence>
<feature type="transmembrane region" description="Helical" evidence="8">
    <location>
        <begin position="127"/>
        <end position="150"/>
    </location>
</feature>
<feature type="transmembrane region" description="Helical" evidence="8">
    <location>
        <begin position="157"/>
        <end position="180"/>
    </location>
</feature>
<sequence length="344" mass="35321">MTRPPAAGWPRRVLLRALPFVALVALALLSLGTGRYGVPLGDVLTVLGDTLLGRTGEVDATARTVILQVRLPRVAAALVVGAGLAAAGATYQGLFRNPLVSPDILGVSAGASLGAVAGIFLSLPVAAIQILAFLGGLGAVAIVYGVGAAVRRHDPVLTLVLAGVAVGAVLGAAISLFKVLADPYNQLPAITYWLLGSLAAVTLSDIAAILPAVLIGLVPLVLLRWRMNLMSLGEEEARALGVETRLMRPLFVAAATLVTAACVSVTGAIGWIGLIVPHVARLLVGPDFRRLLPASLVLGAGYLLAVDLAARTIAPIEVPLGILTALIGAPFFLWLLATARRGWS</sequence>
<dbReference type="GO" id="GO:0005886">
    <property type="term" value="C:plasma membrane"/>
    <property type="evidence" value="ECO:0007669"/>
    <property type="project" value="UniProtKB-SubCell"/>
</dbReference>
<evidence type="ECO:0000256" key="2">
    <source>
        <dbReference type="ARBA" id="ARBA00007935"/>
    </source>
</evidence>
<dbReference type="InterPro" id="IPR037294">
    <property type="entry name" value="ABC_BtuC-like"/>
</dbReference>
<evidence type="ECO:0000256" key="5">
    <source>
        <dbReference type="ARBA" id="ARBA00022692"/>
    </source>
</evidence>
<keyword evidence="6 8" id="KW-1133">Transmembrane helix</keyword>
<keyword evidence="10" id="KW-1185">Reference proteome</keyword>
<comment type="subcellular location">
    <subcellularLocation>
        <location evidence="1">Cell membrane</location>
        <topology evidence="1">Multi-pass membrane protein</topology>
    </subcellularLocation>
</comment>
<evidence type="ECO:0000313" key="10">
    <source>
        <dbReference type="Proteomes" id="UP000583454"/>
    </source>
</evidence>
<evidence type="ECO:0000256" key="3">
    <source>
        <dbReference type="ARBA" id="ARBA00022448"/>
    </source>
</evidence>
<keyword evidence="5 8" id="KW-0812">Transmembrane</keyword>
<keyword evidence="4" id="KW-1003">Cell membrane</keyword>
<keyword evidence="3" id="KW-0813">Transport</keyword>
<dbReference type="GO" id="GO:0022857">
    <property type="term" value="F:transmembrane transporter activity"/>
    <property type="evidence" value="ECO:0007669"/>
    <property type="project" value="InterPro"/>
</dbReference>
<feature type="transmembrane region" description="Helical" evidence="8">
    <location>
        <begin position="74"/>
        <end position="91"/>
    </location>
</feature>
<organism evidence="9 10">
    <name type="scientific">Methylorubrum rhodinum</name>
    <dbReference type="NCBI Taxonomy" id="29428"/>
    <lineage>
        <taxon>Bacteria</taxon>
        <taxon>Pseudomonadati</taxon>
        <taxon>Pseudomonadota</taxon>
        <taxon>Alphaproteobacteria</taxon>
        <taxon>Hyphomicrobiales</taxon>
        <taxon>Methylobacteriaceae</taxon>
        <taxon>Methylorubrum</taxon>
    </lineage>
</organism>
<dbReference type="SUPFAM" id="SSF81345">
    <property type="entry name" value="ABC transporter involved in vitamin B12 uptake, BtuC"/>
    <property type="match status" value="1"/>
</dbReference>
<proteinExistence type="inferred from homology"/>
<feature type="transmembrane region" description="Helical" evidence="8">
    <location>
        <begin position="103"/>
        <end position="121"/>
    </location>
</feature>
<feature type="transmembrane region" description="Helical" evidence="8">
    <location>
        <begin position="318"/>
        <end position="337"/>
    </location>
</feature>
<reference evidence="9 10" key="1">
    <citation type="submission" date="2020-08" db="EMBL/GenBank/DDBJ databases">
        <title>Genomic Encyclopedia of Type Strains, Phase IV (KMG-IV): sequencing the most valuable type-strain genomes for metagenomic binning, comparative biology and taxonomic classification.</title>
        <authorList>
            <person name="Goeker M."/>
        </authorList>
    </citation>
    <scope>NUCLEOTIDE SEQUENCE [LARGE SCALE GENOMIC DNA]</scope>
    <source>
        <strain evidence="9 10">DSM 2163</strain>
    </source>
</reference>
<evidence type="ECO:0000313" key="9">
    <source>
        <dbReference type="EMBL" id="MBB5755778.1"/>
    </source>
</evidence>
<protein>
    <submittedName>
        <fullName evidence="9">Iron complex transport system permease protein</fullName>
    </submittedName>
</protein>
<dbReference type="InterPro" id="IPR000522">
    <property type="entry name" value="ABC_transptr_permease_BtuC"/>
</dbReference>
<comment type="similarity">
    <text evidence="2">Belongs to the binding-protein-dependent transport system permease family. FecCD subfamily.</text>
</comment>
<gene>
    <name evidence="9" type="ORF">HNR00_000467</name>
</gene>
<dbReference type="FunFam" id="1.10.3470.10:FF:000001">
    <property type="entry name" value="Vitamin B12 ABC transporter permease BtuC"/>
    <property type="match status" value="1"/>
</dbReference>
<dbReference type="PANTHER" id="PTHR30472">
    <property type="entry name" value="FERRIC ENTEROBACTIN TRANSPORT SYSTEM PERMEASE PROTEIN"/>
    <property type="match status" value="1"/>
</dbReference>
<name>A0A840ZF24_9HYPH</name>
<dbReference type="CDD" id="cd06550">
    <property type="entry name" value="TM_ABC_iron-siderophores_like"/>
    <property type="match status" value="1"/>
</dbReference>
<feature type="transmembrane region" description="Helical" evidence="8">
    <location>
        <begin position="192"/>
        <end position="223"/>
    </location>
</feature>
<dbReference type="Pfam" id="PF01032">
    <property type="entry name" value="FecCD"/>
    <property type="match status" value="1"/>
</dbReference>
<keyword evidence="7 8" id="KW-0472">Membrane</keyword>